<sequence length="111" mass="12716">MDKINLPDEYENPNMKYFKIHDQGSKNNCTSHAIAGMVELQLSEIFQESVTVNVDDLWNKQLRYGTATEEGEKSVEGALVIFEKYGVWFHTESGIIGTYSPLNGIKFFKKY</sequence>
<evidence type="ECO:0000313" key="2">
    <source>
        <dbReference type="Proteomes" id="UP000614200"/>
    </source>
</evidence>
<dbReference type="EMBL" id="JADKNH010000038">
    <property type="protein sequence ID" value="MBF4696099.1"/>
    <property type="molecule type" value="Genomic_DNA"/>
</dbReference>
<comment type="caution">
    <text evidence="1">The sequence shown here is derived from an EMBL/GenBank/DDBJ whole genome shotgun (WGS) entry which is preliminary data.</text>
</comment>
<organism evidence="1 2">
    <name type="scientific">Fusibacter ferrireducens</name>
    <dbReference type="NCBI Taxonomy" id="2785058"/>
    <lineage>
        <taxon>Bacteria</taxon>
        <taxon>Bacillati</taxon>
        <taxon>Bacillota</taxon>
        <taxon>Clostridia</taxon>
        <taxon>Eubacteriales</taxon>
        <taxon>Eubacteriales Family XII. Incertae Sedis</taxon>
        <taxon>Fusibacter</taxon>
    </lineage>
</organism>
<name>A0ABS0A064_9FIRM</name>
<protein>
    <recommendedName>
        <fullName evidence="3">Peptidase C1A papain C-terminal domain-containing protein</fullName>
    </recommendedName>
</protein>
<proteinExistence type="predicted"/>
<dbReference type="RefSeq" id="WP_194704334.1">
    <property type="nucleotide sequence ID" value="NZ_JADKNH010000038.1"/>
</dbReference>
<accession>A0ABS0A064</accession>
<keyword evidence="2" id="KW-1185">Reference proteome</keyword>
<evidence type="ECO:0008006" key="3">
    <source>
        <dbReference type="Google" id="ProtNLM"/>
    </source>
</evidence>
<evidence type="ECO:0000313" key="1">
    <source>
        <dbReference type="EMBL" id="MBF4696099.1"/>
    </source>
</evidence>
<dbReference type="Proteomes" id="UP000614200">
    <property type="component" value="Unassembled WGS sequence"/>
</dbReference>
<gene>
    <name evidence="1" type="ORF">ISU02_23620</name>
</gene>
<reference evidence="1 2" key="1">
    <citation type="submission" date="2020-11" db="EMBL/GenBank/DDBJ databases">
        <title>Fusibacter basophilias sp. nov.</title>
        <authorList>
            <person name="Qiu D."/>
        </authorList>
    </citation>
    <scope>NUCLEOTIDE SEQUENCE [LARGE SCALE GENOMIC DNA]</scope>
    <source>
        <strain evidence="1 2">Q10-2</strain>
    </source>
</reference>